<proteinExistence type="predicted"/>
<reference evidence="10 11" key="1">
    <citation type="journal article" date="2024" name="G3 (Bethesda)">
        <title>Genome assembly of Hibiscus sabdariffa L. provides insights into metabolisms of medicinal natural products.</title>
        <authorList>
            <person name="Kim T."/>
        </authorList>
    </citation>
    <scope>NUCLEOTIDE SEQUENCE [LARGE SCALE GENOMIC DNA]</scope>
    <source>
        <strain evidence="10">TK-2024</strain>
        <tissue evidence="10">Old leaves</tissue>
    </source>
</reference>
<keyword evidence="3" id="KW-0862">Zinc</keyword>
<accession>A0ABR2BQJ3</accession>
<dbReference type="PROSITE" id="PS50114">
    <property type="entry name" value="GATA_ZN_FINGER_2"/>
    <property type="match status" value="1"/>
</dbReference>
<evidence type="ECO:0000256" key="8">
    <source>
        <dbReference type="SAM" id="MobiDB-lite"/>
    </source>
</evidence>
<dbReference type="Proteomes" id="UP001472677">
    <property type="component" value="Unassembled WGS sequence"/>
</dbReference>
<evidence type="ECO:0000313" key="10">
    <source>
        <dbReference type="EMBL" id="KAK8509217.1"/>
    </source>
</evidence>
<feature type="region of interest" description="Disordered" evidence="8">
    <location>
        <begin position="82"/>
        <end position="137"/>
    </location>
</feature>
<evidence type="ECO:0000256" key="4">
    <source>
        <dbReference type="ARBA" id="ARBA00023015"/>
    </source>
</evidence>
<dbReference type="Pfam" id="PF00320">
    <property type="entry name" value="GATA"/>
    <property type="match status" value="1"/>
</dbReference>
<evidence type="ECO:0000256" key="5">
    <source>
        <dbReference type="ARBA" id="ARBA00023125"/>
    </source>
</evidence>
<dbReference type="PANTHER" id="PTHR47255:SF13">
    <property type="entry name" value="GATA-TYPE DOMAIN-CONTAINING PROTEIN"/>
    <property type="match status" value="1"/>
</dbReference>
<dbReference type="CDD" id="cd00202">
    <property type="entry name" value="ZnF_GATA"/>
    <property type="match status" value="1"/>
</dbReference>
<sequence length="337" mass="37046">MPLWPLLAPHHPFNSLYKHPSTPFSRTLCPYPLAFALNLLAMPPLFDLNPPPSPNSPLVELKEEQHDLGLFLSVPQQHGTSHQVINKYGGGSIDQQASSSSSSSLPSTVDRRTIDGGNPSFGSQEQRGYESTGDNNGISVKWMSSKMRLMKKMMNSNGGNGPTDHDKAMKFTDKLRHRMHDNSETYYSFGKANHGTIRVCSDCNTTTTPLWRSGPRGPKSLCNACGIRQRKARRAMEAAAAATVETSAGVATDATTSMNNNNKEKKSRIGQFKKQQFKAPSGHNSPYNNHQLSQKKLCFKEFALSLSKNSALQRVFPQDVEDAAILLMELSCGLVHG</sequence>
<evidence type="ECO:0000256" key="7">
    <source>
        <dbReference type="PROSITE-ProRule" id="PRU00094"/>
    </source>
</evidence>
<dbReference type="InterPro" id="IPR013088">
    <property type="entry name" value="Znf_NHR/GATA"/>
</dbReference>
<feature type="domain" description="GATA-type" evidence="9">
    <location>
        <begin position="198"/>
        <end position="230"/>
    </location>
</feature>
<keyword evidence="2 7" id="KW-0863">Zinc-finger</keyword>
<evidence type="ECO:0000256" key="3">
    <source>
        <dbReference type="ARBA" id="ARBA00022833"/>
    </source>
</evidence>
<dbReference type="PANTHER" id="PTHR47255">
    <property type="entry name" value="GATA TRANSCRIPTION FACTOR 22-RELATED"/>
    <property type="match status" value="1"/>
</dbReference>
<name>A0ABR2BQJ3_9ROSI</name>
<evidence type="ECO:0000313" key="11">
    <source>
        <dbReference type="Proteomes" id="UP001472677"/>
    </source>
</evidence>
<keyword evidence="6" id="KW-0804">Transcription</keyword>
<comment type="caution">
    <text evidence="10">The sequence shown here is derived from an EMBL/GenBank/DDBJ whole genome shotgun (WGS) entry which is preliminary data.</text>
</comment>
<evidence type="ECO:0000256" key="2">
    <source>
        <dbReference type="ARBA" id="ARBA00022771"/>
    </source>
</evidence>
<keyword evidence="4" id="KW-0805">Transcription regulation</keyword>
<dbReference type="Gene3D" id="3.30.50.10">
    <property type="entry name" value="Erythroid Transcription Factor GATA-1, subunit A"/>
    <property type="match status" value="1"/>
</dbReference>
<evidence type="ECO:0000256" key="1">
    <source>
        <dbReference type="ARBA" id="ARBA00022723"/>
    </source>
</evidence>
<evidence type="ECO:0000259" key="9">
    <source>
        <dbReference type="PROSITE" id="PS50114"/>
    </source>
</evidence>
<dbReference type="SMART" id="SM00401">
    <property type="entry name" value="ZnF_GATA"/>
    <property type="match status" value="1"/>
</dbReference>
<keyword evidence="1" id="KW-0479">Metal-binding</keyword>
<dbReference type="SUPFAM" id="SSF57716">
    <property type="entry name" value="Glucocorticoid receptor-like (DNA-binding domain)"/>
    <property type="match status" value="1"/>
</dbReference>
<dbReference type="InterPro" id="IPR000679">
    <property type="entry name" value="Znf_GATA"/>
</dbReference>
<keyword evidence="11" id="KW-1185">Reference proteome</keyword>
<dbReference type="PROSITE" id="PS00344">
    <property type="entry name" value="GATA_ZN_FINGER_1"/>
    <property type="match status" value="1"/>
</dbReference>
<gene>
    <name evidence="10" type="ORF">V6N12_018303</name>
</gene>
<organism evidence="10 11">
    <name type="scientific">Hibiscus sabdariffa</name>
    <name type="common">roselle</name>
    <dbReference type="NCBI Taxonomy" id="183260"/>
    <lineage>
        <taxon>Eukaryota</taxon>
        <taxon>Viridiplantae</taxon>
        <taxon>Streptophyta</taxon>
        <taxon>Embryophyta</taxon>
        <taxon>Tracheophyta</taxon>
        <taxon>Spermatophyta</taxon>
        <taxon>Magnoliopsida</taxon>
        <taxon>eudicotyledons</taxon>
        <taxon>Gunneridae</taxon>
        <taxon>Pentapetalae</taxon>
        <taxon>rosids</taxon>
        <taxon>malvids</taxon>
        <taxon>Malvales</taxon>
        <taxon>Malvaceae</taxon>
        <taxon>Malvoideae</taxon>
        <taxon>Hibiscus</taxon>
    </lineage>
</organism>
<protein>
    <recommendedName>
        <fullName evidence="9">GATA-type domain-containing protein</fullName>
    </recommendedName>
</protein>
<evidence type="ECO:0000256" key="6">
    <source>
        <dbReference type="ARBA" id="ARBA00023163"/>
    </source>
</evidence>
<dbReference type="InterPro" id="IPR052138">
    <property type="entry name" value="GATA_ZnFinger_Domain"/>
</dbReference>
<dbReference type="EMBL" id="JBBPBM010000093">
    <property type="protein sequence ID" value="KAK8509217.1"/>
    <property type="molecule type" value="Genomic_DNA"/>
</dbReference>
<keyword evidence="5" id="KW-0238">DNA-binding</keyword>